<evidence type="ECO:0000313" key="2">
    <source>
        <dbReference type="WBParaSite" id="SMUV_0000773601-mRNA-1"/>
    </source>
</evidence>
<reference evidence="2" key="1">
    <citation type="submission" date="2017-02" db="UniProtKB">
        <authorList>
            <consortium name="WormBaseParasite"/>
        </authorList>
    </citation>
    <scope>IDENTIFICATION</scope>
</reference>
<dbReference type="WBParaSite" id="SMUV_0000773601-mRNA-1">
    <property type="protein sequence ID" value="SMUV_0000773601-mRNA-1"/>
    <property type="gene ID" value="SMUV_0000773601"/>
</dbReference>
<evidence type="ECO:0000313" key="1">
    <source>
        <dbReference type="Proteomes" id="UP000046393"/>
    </source>
</evidence>
<dbReference type="Proteomes" id="UP000046393">
    <property type="component" value="Unplaced"/>
</dbReference>
<name>A0A0N5ASG9_9BILA</name>
<keyword evidence="1" id="KW-1185">Reference proteome</keyword>
<protein>
    <submittedName>
        <fullName evidence="2">Uncharacterized protein</fullName>
    </submittedName>
</protein>
<sequence length="79" mass="9431">MNSIGKFFWKGNEYINKGRKKKKSNKCLIIVERWKKAVWYSKPGKNTNNDAWIGWAARMATPFPRLTLMERKRTIQNQQ</sequence>
<accession>A0A0N5ASG9</accession>
<proteinExistence type="predicted"/>
<organism evidence="1 2">
    <name type="scientific">Syphacia muris</name>
    <dbReference type="NCBI Taxonomy" id="451379"/>
    <lineage>
        <taxon>Eukaryota</taxon>
        <taxon>Metazoa</taxon>
        <taxon>Ecdysozoa</taxon>
        <taxon>Nematoda</taxon>
        <taxon>Chromadorea</taxon>
        <taxon>Rhabditida</taxon>
        <taxon>Spirurina</taxon>
        <taxon>Oxyuridomorpha</taxon>
        <taxon>Oxyuroidea</taxon>
        <taxon>Oxyuridae</taxon>
        <taxon>Syphacia</taxon>
    </lineage>
</organism>
<dbReference type="AlphaFoldDB" id="A0A0N5ASG9"/>